<feature type="region of interest" description="Disordered" evidence="1">
    <location>
        <begin position="231"/>
        <end position="264"/>
    </location>
</feature>
<sequence>QTLTQNLIAKYGYDNTRKWHQGIVESIIGGAGLGGPAGAVSSQFNANSPQVQQALAEGMDPKDIAKVVKSTEDDIAKYSEHITAKAPKDMFESSGVKGENVSNVGGEKTAAGNVGAVGVDEVSPFYGEKTEDQLFMEQPIESGILPAQESAAAFEQAPNRDLFVGAIPSGLTRPEVANIEAERQVREEDVRQSPQGSELLNTQLAEEQQAGKEWMQAPIESGVLPAEESAAAFEAEEAQRTKLADMSQEEQFTETRQKMEEVKK</sequence>
<feature type="non-terminal residue" evidence="2">
    <location>
        <position position="1"/>
    </location>
</feature>
<dbReference type="AlphaFoldDB" id="X0UDH5"/>
<reference evidence="2" key="1">
    <citation type="journal article" date="2014" name="Front. Microbiol.">
        <title>High frequency of phylogenetically diverse reductive dehalogenase-homologous genes in deep subseafloor sedimentary metagenomes.</title>
        <authorList>
            <person name="Kawai M."/>
            <person name="Futagami T."/>
            <person name="Toyoda A."/>
            <person name="Takaki Y."/>
            <person name="Nishi S."/>
            <person name="Hori S."/>
            <person name="Arai W."/>
            <person name="Tsubouchi T."/>
            <person name="Morono Y."/>
            <person name="Uchiyama I."/>
            <person name="Ito T."/>
            <person name="Fujiyama A."/>
            <person name="Inagaki F."/>
            <person name="Takami H."/>
        </authorList>
    </citation>
    <scope>NUCLEOTIDE SEQUENCE</scope>
    <source>
        <strain evidence="2">Expedition CK06-06</strain>
    </source>
</reference>
<comment type="caution">
    <text evidence="2">The sequence shown here is derived from an EMBL/GenBank/DDBJ whole genome shotgun (WGS) entry which is preliminary data.</text>
</comment>
<protein>
    <submittedName>
        <fullName evidence="2">Uncharacterized protein</fullName>
    </submittedName>
</protein>
<name>X0UDH5_9ZZZZ</name>
<organism evidence="2">
    <name type="scientific">marine sediment metagenome</name>
    <dbReference type="NCBI Taxonomy" id="412755"/>
    <lineage>
        <taxon>unclassified sequences</taxon>
        <taxon>metagenomes</taxon>
        <taxon>ecological metagenomes</taxon>
    </lineage>
</organism>
<accession>X0UDH5</accession>
<evidence type="ECO:0000313" key="2">
    <source>
        <dbReference type="EMBL" id="GAG03640.1"/>
    </source>
</evidence>
<feature type="non-terminal residue" evidence="2">
    <location>
        <position position="264"/>
    </location>
</feature>
<gene>
    <name evidence="2" type="ORF">S01H1_45897</name>
</gene>
<feature type="compositionally biased region" description="Basic and acidic residues" evidence="1">
    <location>
        <begin position="253"/>
        <end position="264"/>
    </location>
</feature>
<dbReference type="EMBL" id="BARS01029362">
    <property type="protein sequence ID" value="GAG03640.1"/>
    <property type="molecule type" value="Genomic_DNA"/>
</dbReference>
<proteinExistence type="predicted"/>
<evidence type="ECO:0000256" key="1">
    <source>
        <dbReference type="SAM" id="MobiDB-lite"/>
    </source>
</evidence>